<dbReference type="AlphaFoldDB" id="M6FE06"/>
<organism evidence="2 3">
    <name type="scientific">Leptospira kirschneri serovar Bulgarica str. Nikolaevo</name>
    <dbReference type="NCBI Taxonomy" id="1240687"/>
    <lineage>
        <taxon>Bacteria</taxon>
        <taxon>Pseudomonadati</taxon>
        <taxon>Spirochaetota</taxon>
        <taxon>Spirochaetia</taxon>
        <taxon>Leptospirales</taxon>
        <taxon>Leptospiraceae</taxon>
        <taxon>Leptospira</taxon>
    </lineage>
</organism>
<evidence type="ECO:0000313" key="3">
    <source>
        <dbReference type="Proteomes" id="UP000011980"/>
    </source>
</evidence>
<dbReference type="EMBL" id="ANCE01000064">
    <property type="protein sequence ID" value="EMK25322.1"/>
    <property type="molecule type" value="Genomic_DNA"/>
</dbReference>
<dbReference type="Proteomes" id="UP000011980">
    <property type="component" value="Unassembled WGS sequence"/>
</dbReference>
<comment type="caution">
    <text evidence="2">The sequence shown here is derived from an EMBL/GenBank/DDBJ whole genome shotgun (WGS) entry which is preliminary data.</text>
</comment>
<protein>
    <submittedName>
        <fullName evidence="2">Uncharacterized protein</fullName>
    </submittedName>
</protein>
<dbReference type="EMBL" id="ANCE01000202">
    <property type="protein sequence ID" value="EMK20841.1"/>
    <property type="molecule type" value="Genomic_DNA"/>
</dbReference>
<dbReference type="PATRIC" id="fig|1240687.3.peg.1076"/>
<proteinExistence type="predicted"/>
<name>M6FE06_9LEPT</name>
<reference evidence="2 3" key="1">
    <citation type="submission" date="2013-01" db="EMBL/GenBank/DDBJ databases">
        <authorList>
            <person name="Harkins D.M."/>
            <person name="Durkin A.S."/>
            <person name="Brinkac L.M."/>
            <person name="Haft D.H."/>
            <person name="Selengut J.D."/>
            <person name="Sanka R."/>
            <person name="DePew J."/>
            <person name="Purushe J."/>
            <person name="Galloway R.L."/>
            <person name="Vinetz J.M."/>
            <person name="Sutton G.G."/>
            <person name="Nierman W.C."/>
            <person name="Fouts D.E."/>
        </authorList>
    </citation>
    <scope>NUCLEOTIDE SEQUENCE [LARGE SCALE GENOMIC DNA]</scope>
    <source>
        <strain evidence="2 3">Nikolaevo</strain>
    </source>
</reference>
<accession>M6FE06</accession>
<evidence type="ECO:0000313" key="1">
    <source>
        <dbReference type="EMBL" id="EMK20841.1"/>
    </source>
</evidence>
<sequence>MDLTKISSLKSILQGFRNTFISNRLCLKNLCFKIEMKKESKFSN</sequence>
<gene>
    <name evidence="1" type="ORF">LEP1GSC008_0076</name>
    <name evidence="2" type="ORF">LEP1GSC008_3482</name>
</gene>
<evidence type="ECO:0000313" key="2">
    <source>
        <dbReference type="EMBL" id="EMK25322.1"/>
    </source>
</evidence>